<evidence type="ECO:0000313" key="3">
    <source>
        <dbReference type="Proteomes" id="UP000253490"/>
    </source>
</evidence>
<dbReference type="InterPro" id="IPR053194">
    <property type="entry name" value="tRNA_methyltr_O"/>
</dbReference>
<dbReference type="SMART" id="SM00852">
    <property type="entry name" value="MoCF_biosynth"/>
    <property type="match status" value="1"/>
</dbReference>
<dbReference type="Pfam" id="PF00994">
    <property type="entry name" value="MoCF_biosynth"/>
    <property type="match status" value="1"/>
</dbReference>
<sequence>MKFGNLTYEEYKNTIEAFHGTVAPGVLLGGFMVNIAIENLPRDILFDVICETKTCLPDAIQLLTPCSVGNGWLKILDFGRFAAVFYDKYTGVGIRVFLDRFQLKKWHEVETWFLKQKSKDQQDTELLFKEMIDAGTSLFSIEPTKVHKKHLKKKKMGKTVVCPICDETYPKSHGSICRGCAQELPYDLIDENGNPKVKDTLSLNKTRVEESIGFHLLHDIAKISKTEKRTEFYKGHVIQEEDIEKLKMIGKNYLYVEENNPFIKEYKHENEVALSFASAMKGQGVLANSAAQEGKINFIAEYDGILIFDEDKLCKFNNSFGVICATLKNNTLVKKDQLIAGTRAIPLYISNEDYLKAINILGEEPLIKVMPFRKAKVGILITGTEIYENKIEDKYTEIIKLKVETYGCQVVAREIAPDNPEKISSKIQELIQSGADLIIATAGLSVDPDDVTLEGIIKAGAEDVLYGLPVLPGCMMALGKIGDVQIVGIPGGGIYNKHFSFDLIFPCLLANIEIKRGDLAKLGNGGLRLL</sequence>
<dbReference type="UniPathway" id="UPA00344"/>
<dbReference type="Pfam" id="PF23475">
    <property type="entry name" value="zf-Tbcl_FmdE"/>
    <property type="match status" value="1"/>
</dbReference>
<dbReference type="Pfam" id="PF02663">
    <property type="entry name" value="FmdE"/>
    <property type="match status" value="1"/>
</dbReference>
<dbReference type="OrthoDB" id="9767940at2"/>
<accession>A0A366I682</accession>
<dbReference type="PANTHER" id="PTHR39418:SF1">
    <property type="entry name" value="DEHYDROGENASE"/>
    <property type="match status" value="1"/>
</dbReference>
<gene>
    <name evidence="2" type="ORF">DES36_11144</name>
</gene>
<dbReference type="InterPro" id="IPR036425">
    <property type="entry name" value="MoaB/Mog-like_dom_sf"/>
</dbReference>
<dbReference type="InterPro" id="IPR001453">
    <property type="entry name" value="MoaB/Mog_dom"/>
</dbReference>
<organism evidence="2 3">
    <name type="scientific">Alkalibaculum bacchi</name>
    <dbReference type="NCBI Taxonomy" id="645887"/>
    <lineage>
        <taxon>Bacteria</taxon>
        <taxon>Bacillati</taxon>
        <taxon>Bacillota</taxon>
        <taxon>Clostridia</taxon>
        <taxon>Eubacteriales</taxon>
        <taxon>Eubacteriaceae</taxon>
        <taxon>Alkalibaculum</taxon>
    </lineage>
</organism>
<feature type="domain" description="MoaB/Mog" evidence="1">
    <location>
        <begin position="378"/>
        <end position="510"/>
    </location>
</feature>
<keyword evidence="3" id="KW-1185">Reference proteome</keyword>
<dbReference type="RefSeq" id="WP_113920934.1">
    <property type="nucleotide sequence ID" value="NZ_CALNCS010000055.1"/>
</dbReference>
<dbReference type="Gene3D" id="3.40.980.10">
    <property type="entry name" value="MoaB/Mog-like domain"/>
    <property type="match status" value="1"/>
</dbReference>
<dbReference type="EMBL" id="QNRX01000011">
    <property type="protein sequence ID" value="RBP62613.1"/>
    <property type="molecule type" value="Genomic_DNA"/>
</dbReference>
<dbReference type="SUPFAM" id="SSF143555">
    <property type="entry name" value="FwdE-like"/>
    <property type="match status" value="1"/>
</dbReference>
<dbReference type="CDD" id="cd03522">
    <property type="entry name" value="MoeA_like"/>
    <property type="match status" value="1"/>
</dbReference>
<reference evidence="2 3" key="1">
    <citation type="submission" date="2018-06" db="EMBL/GenBank/DDBJ databases">
        <title>Genomic Encyclopedia of Type Strains, Phase IV (KMG-IV): sequencing the most valuable type-strain genomes for metagenomic binning, comparative biology and taxonomic classification.</title>
        <authorList>
            <person name="Goeker M."/>
        </authorList>
    </citation>
    <scope>NUCLEOTIDE SEQUENCE [LARGE SCALE GENOMIC DNA]</scope>
    <source>
        <strain evidence="2 3">DSM 22112</strain>
    </source>
</reference>
<evidence type="ECO:0000313" key="2">
    <source>
        <dbReference type="EMBL" id="RBP62613.1"/>
    </source>
</evidence>
<comment type="caution">
    <text evidence="2">The sequence shown here is derived from an EMBL/GenBank/DDBJ whole genome shotgun (WGS) entry which is preliminary data.</text>
</comment>
<proteinExistence type="predicted"/>
<evidence type="ECO:0000259" key="1">
    <source>
        <dbReference type="SMART" id="SM00852"/>
    </source>
</evidence>
<dbReference type="SUPFAM" id="SSF53218">
    <property type="entry name" value="Molybdenum cofactor biosynthesis proteins"/>
    <property type="match status" value="1"/>
</dbReference>
<dbReference type="Gene3D" id="3.30.1330.130">
    <property type="match status" value="1"/>
</dbReference>
<dbReference type="Proteomes" id="UP000253490">
    <property type="component" value="Unassembled WGS sequence"/>
</dbReference>
<name>A0A366I682_9FIRM</name>
<dbReference type="InterPro" id="IPR057035">
    <property type="entry name" value="Znf-Tbcl_FmdE"/>
</dbReference>
<protein>
    <submittedName>
        <fullName evidence="2">Formylmethanofuran dehydrogenase subunit E</fullName>
    </submittedName>
</protein>
<dbReference type="InterPro" id="IPR003814">
    <property type="entry name" value="FmdEsu_dom"/>
</dbReference>
<dbReference type="AlphaFoldDB" id="A0A366I682"/>
<dbReference type="Gene3D" id="3.30.60.80">
    <property type="match status" value="1"/>
</dbReference>
<dbReference type="PANTHER" id="PTHR39418">
    <property type="entry name" value="DEHYDROGENASE-RELATED"/>
    <property type="match status" value="1"/>
</dbReference>